<dbReference type="SMART" id="SM00421">
    <property type="entry name" value="HTH_LUXR"/>
    <property type="match status" value="1"/>
</dbReference>
<evidence type="ECO:0000259" key="6">
    <source>
        <dbReference type="PROSITE" id="PS50043"/>
    </source>
</evidence>
<dbReference type="GO" id="GO:0003677">
    <property type="term" value="F:DNA binding"/>
    <property type="evidence" value="ECO:0007669"/>
    <property type="project" value="UniProtKB-KW"/>
</dbReference>
<dbReference type="SMART" id="SM00448">
    <property type="entry name" value="REC"/>
    <property type="match status" value="1"/>
</dbReference>
<reference evidence="8" key="1">
    <citation type="submission" date="2022-03" db="EMBL/GenBank/DDBJ databases">
        <authorList>
            <person name="Woo C.Y."/>
        </authorList>
    </citation>
    <scope>NUCLEOTIDE SEQUENCE</scope>
    <source>
        <strain evidence="8">CYS-02</strain>
    </source>
</reference>
<feature type="domain" description="HTH luxR-type" evidence="6">
    <location>
        <begin position="154"/>
        <end position="219"/>
    </location>
</feature>
<dbReference type="InterPro" id="IPR058245">
    <property type="entry name" value="NreC/VraR/RcsB-like_REC"/>
</dbReference>
<comment type="caution">
    <text evidence="8">The sequence shown here is derived from an EMBL/GenBank/DDBJ whole genome shotgun (WGS) entry which is preliminary data.</text>
</comment>
<keyword evidence="4" id="KW-0804">Transcription</keyword>
<name>A0A9X1VXT5_9BURK</name>
<organism evidence="8 9">
    <name type="scientific">Variovorax terrae</name>
    <dbReference type="NCBI Taxonomy" id="2923278"/>
    <lineage>
        <taxon>Bacteria</taxon>
        <taxon>Pseudomonadati</taxon>
        <taxon>Pseudomonadota</taxon>
        <taxon>Betaproteobacteria</taxon>
        <taxon>Burkholderiales</taxon>
        <taxon>Comamonadaceae</taxon>
        <taxon>Variovorax</taxon>
    </lineage>
</organism>
<dbReference type="PRINTS" id="PR00038">
    <property type="entry name" value="HTHLUXR"/>
</dbReference>
<evidence type="ECO:0000313" key="8">
    <source>
        <dbReference type="EMBL" id="MCJ0765402.1"/>
    </source>
</evidence>
<feature type="modified residue" description="4-aspartylphosphate" evidence="5">
    <location>
        <position position="59"/>
    </location>
</feature>
<dbReference type="EMBL" id="JALGBI010000003">
    <property type="protein sequence ID" value="MCJ0765402.1"/>
    <property type="molecule type" value="Genomic_DNA"/>
</dbReference>
<dbReference type="PANTHER" id="PTHR44688:SF16">
    <property type="entry name" value="DNA-BINDING TRANSCRIPTIONAL ACTIVATOR DEVR_DOSR"/>
    <property type="match status" value="1"/>
</dbReference>
<evidence type="ECO:0000256" key="4">
    <source>
        <dbReference type="ARBA" id="ARBA00023163"/>
    </source>
</evidence>
<gene>
    <name evidence="8" type="ORF">MMF98_19500</name>
</gene>
<dbReference type="InterPro" id="IPR011006">
    <property type="entry name" value="CheY-like_superfamily"/>
</dbReference>
<evidence type="ECO:0000256" key="3">
    <source>
        <dbReference type="ARBA" id="ARBA00023125"/>
    </source>
</evidence>
<proteinExistence type="predicted"/>
<dbReference type="InterPro" id="IPR000792">
    <property type="entry name" value="Tscrpt_reg_LuxR_C"/>
</dbReference>
<evidence type="ECO:0000256" key="5">
    <source>
        <dbReference type="PROSITE-ProRule" id="PRU00169"/>
    </source>
</evidence>
<dbReference type="PROSITE" id="PS50043">
    <property type="entry name" value="HTH_LUXR_2"/>
    <property type="match status" value="1"/>
</dbReference>
<keyword evidence="9" id="KW-1185">Reference proteome</keyword>
<evidence type="ECO:0000259" key="7">
    <source>
        <dbReference type="PROSITE" id="PS50110"/>
    </source>
</evidence>
<evidence type="ECO:0000313" key="9">
    <source>
        <dbReference type="Proteomes" id="UP001139447"/>
    </source>
</evidence>
<protein>
    <submittedName>
        <fullName evidence="8">Response regulator transcription factor</fullName>
    </submittedName>
</protein>
<dbReference type="RefSeq" id="WP_243308771.1">
    <property type="nucleotide sequence ID" value="NZ_JALGBI010000003.1"/>
</dbReference>
<keyword evidence="1 5" id="KW-0597">Phosphoprotein</keyword>
<dbReference type="Pfam" id="PF00196">
    <property type="entry name" value="GerE"/>
    <property type="match status" value="1"/>
</dbReference>
<accession>A0A9X1VXT5</accession>
<sequence length="223" mass="24229">MMTRIRTTVVLVEDNPLHARRYRENLSQDPSLQLLAEYATAAEAMRHAGALAPDVALIDLDLPDASGFAVIRQIRQQSPHTAIMVVSVFGGERNLVEAIEAGATGYLLKDSLPSDFNASLHALRAGESPISPSLARYLLTRLQRTPGPAPLPAAEAGPSPLSRRETAILEAIARGRSIAEIGDALHISPLTVKSHVQNIYRKLEARSRQHAVFLAQQRGLLKL</sequence>
<feature type="domain" description="Response regulatory" evidence="7">
    <location>
        <begin position="8"/>
        <end position="124"/>
    </location>
</feature>
<dbReference type="CDD" id="cd06170">
    <property type="entry name" value="LuxR_C_like"/>
    <property type="match status" value="1"/>
</dbReference>
<evidence type="ECO:0000256" key="1">
    <source>
        <dbReference type="ARBA" id="ARBA00022553"/>
    </source>
</evidence>
<dbReference type="InterPro" id="IPR016032">
    <property type="entry name" value="Sig_transdc_resp-reg_C-effctor"/>
</dbReference>
<dbReference type="PANTHER" id="PTHR44688">
    <property type="entry name" value="DNA-BINDING TRANSCRIPTIONAL ACTIVATOR DEVR_DOSR"/>
    <property type="match status" value="1"/>
</dbReference>
<dbReference type="CDD" id="cd17535">
    <property type="entry name" value="REC_NarL-like"/>
    <property type="match status" value="1"/>
</dbReference>
<dbReference type="GO" id="GO:0006355">
    <property type="term" value="P:regulation of DNA-templated transcription"/>
    <property type="evidence" value="ECO:0007669"/>
    <property type="project" value="InterPro"/>
</dbReference>
<dbReference type="PROSITE" id="PS50110">
    <property type="entry name" value="RESPONSE_REGULATORY"/>
    <property type="match status" value="1"/>
</dbReference>
<dbReference type="SUPFAM" id="SSF52172">
    <property type="entry name" value="CheY-like"/>
    <property type="match status" value="1"/>
</dbReference>
<dbReference type="Pfam" id="PF00072">
    <property type="entry name" value="Response_reg"/>
    <property type="match status" value="1"/>
</dbReference>
<dbReference type="AlphaFoldDB" id="A0A9X1VXT5"/>
<keyword evidence="3" id="KW-0238">DNA-binding</keyword>
<keyword evidence="2" id="KW-0805">Transcription regulation</keyword>
<evidence type="ECO:0000256" key="2">
    <source>
        <dbReference type="ARBA" id="ARBA00023015"/>
    </source>
</evidence>
<dbReference type="Proteomes" id="UP001139447">
    <property type="component" value="Unassembled WGS sequence"/>
</dbReference>
<dbReference type="Gene3D" id="3.40.50.2300">
    <property type="match status" value="1"/>
</dbReference>
<dbReference type="InterPro" id="IPR001789">
    <property type="entry name" value="Sig_transdc_resp-reg_receiver"/>
</dbReference>
<dbReference type="SUPFAM" id="SSF46894">
    <property type="entry name" value="C-terminal effector domain of the bipartite response regulators"/>
    <property type="match status" value="1"/>
</dbReference>
<dbReference type="GO" id="GO:0000160">
    <property type="term" value="P:phosphorelay signal transduction system"/>
    <property type="evidence" value="ECO:0007669"/>
    <property type="project" value="InterPro"/>
</dbReference>